<proteinExistence type="predicted"/>
<keyword evidence="5" id="KW-1185">Reference proteome</keyword>
<name>A0A232FN82_9HYME</name>
<evidence type="ECO:0000259" key="3">
    <source>
        <dbReference type="Pfam" id="PF13359"/>
    </source>
</evidence>
<organism evidence="4 5">
    <name type="scientific">Trichomalopsis sarcophagae</name>
    <dbReference type="NCBI Taxonomy" id="543379"/>
    <lineage>
        <taxon>Eukaryota</taxon>
        <taxon>Metazoa</taxon>
        <taxon>Ecdysozoa</taxon>
        <taxon>Arthropoda</taxon>
        <taxon>Hexapoda</taxon>
        <taxon>Insecta</taxon>
        <taxon>Pterygota</taxon>
        <taxon>Neoptera</taxon>
        <taxon>Endopterygota</taxon>
        <taxon>Hymenoptera</taxon>
        <taxon>Apocrita</taxon>
        <taxon>Proctotrupomorpha</taxon>
        <taxon>Chalcidoidea</taxon>
        <taxon>Pteromalidae</taxon>
        <taxon>Pteromalinae</taxon>
        <taxon>Trichomalopsis</taxon>
    </lineage>
</organism>
<dbReference type="Pfam" id="PF13359">
    <property type="entry name" value="DDE_Tnp_4"/>
    <property type="match status" value="1"/>
</dbReference>
<evidence type="ECO:0000313" key="5">
    <source>
        <dbReference type="Proteomes" id="UP000215335"/>
    </source>
</evidence>
<sequence>MGAKQEENMLFKWIEATQLNCVSLRTIICGSHFKPTDYTDLKEETDSAEEDSYMDFREQCNSDGVQNIAADIQELEILHDEGFLVDAVIEQIQNNVDVIESTNECSKVDKEIQTDTDSTKKCCLLNLLKTDTDLQAFAGISFCTLEALTKAINLIKKKTVQLLAAVLEETIYIPNKEEIIENLPVNFFGTAPSGLIIFGSKCYGGRASDKAIFMKGKILQKMTPGEDAFMVDMGFMIKSECQACNVKLYMPPFASSQNVQKSMADSLKTREIVAARVHVERIMGRLKNFKIMKSTITWELAKYMDKIVIIICGLVNLSTPIISKQHYSN</sequence>
<reference evidence="4 5" key="1">
    <citation type="journal article" date="2017" name="Curr. Biol.">
        <title>The Evolution of Venom by Co-option of Single-Copy Genes.</title>
        <authorList>
            <person name="Martinson E.O."/>
            <person name="Mrinalini"/>
            <person name="Kelkar Y.D."/>
            <person name="Chang C.H."/>
            <person name="Werren J.H."/>
        </authorList>
    </citation>
    <scope>NUCLEOTIDE SEQUENCE [LARGE SCALE GENOMIC DNA]</scope>
    <source>
        <strain evidence="4 5">Alberta</strain>
        <tissue evidence="4">Whole body</tissue>
    </source>
</reference>
<evidence type="ECO:0000256" key="1">
    <source>
        <dbReference type="ARBA" id="ARBA00001968"/>
    </source>
</evidence>
<evidence type="ECO:0000256" key="2">
    <source>
        <dbReference type="ARBA" id="ARBA00022723"/>
    </source>
</evidence>
<dbReference type="OrthoDB" id="7695469at2759"/>
<feature type="domain" description="DDE Tnp4" evidence="3">
    <location>
        <begin position="189"/>
        <end position="316"/>
    </location>
</feature>
<dbReference type="STRING" id="543379.A0A232FN82"/>
<evidence type="ECO:0000313" key="4">
    <source>
        <dbReference type="EMBL" id="OXU32191.1"/>
    </source>
</evidence>
<keyword evidence="2" id="KW-0479">Metal-binding</keyword>
<dbReference type="PANTHER" id="PTHR23080:SF141">
    <property type="entry name" value="TRANSPOSASE HELIX-TURN-HELIX DOMAIN-CONTAINING PROTEIN"/>
    <property type="match status" value="1"/>
</dbReference>
<dbReference type="EMBL" id="NNAY01000004">
    <property type="protein sequence ID" value="OXU32191.1"/>
    <property type="molecule type" value="Genomic_DNA"/>
</dbReference>
<comment type="caution">
    <text evidence="4">The sequence shown here is derived from an EMBL/GenBank/DDBJ whole genome shotgun (WGS) entry which is preliminary data.</text>
</comment>
<dbReference type="GO" id="GO:0046872">
    <property type="term" value="F:metal ion binding"/>
    <property type="evidence" value="ECO:0007669"/>
    <property type="project" value="UniProtKB-KW"/>
</dbReference>
<accession>A0A232FN82</accession>
<gene>
    <name evidence="4" type="ORF">TSAR_007985</name>
</gene>
<dbReference type="PANTHER" id="PTHR23080">
    <property type="entry name" value="THAP DOMAIN PROTEIN"/>
    <property type="match status" value="1"/>
</dbReference>
<dbReference type="InterPro" id="IPR027806">
    <property type="entry name" value="HARBI1_dom"/>
</dbReference>
<dbReference type="AlphaFoldDB" id="A0A232FN82"/>
<protein>
    <recommendedName>
        <fullName evidence="3">DDE Tnp4 domain-containing protein</fullName>
    </recommendedName>
</protein>
<dbReference type="Proteomes" id="UP000215335">
    <property type="component" value="Unassembled WGS sequence"/>
</dbReference>
<comment type="cofactor">
    <cofactor evidence="1">
        <name>a divalent metal cation</name>
        <dbReference type="ChEBI" id="CHEBI:60240"/>
    </cofactor>
</comment>